<evidence type="ECO:0000256" key="10">
    <source>
        <dbReference type="SAM" id="Phobius"/>
    </source>
</evidence>
<evidence type="ECO:0000256" key="8">
    <source>
        <dbReference type="ARBA" id="ARBA00022989"/>
    </source>
</evidence>
<dbReference type="CDD" id="cd03250">
    <property type="entry name" value="ABCC_MRP_domain1"/>
    <property type="match status" value="1"/>
</dbReference>
<dbReference type="InterPro" id="IPR050173">
    <property type="entry name" value="ABC_transporter_C-like"/>
</dbReference>
<keyword evidence="4 10" id="KW-0812">Transmembrane</keyword>
<feature type="domain" description="ABC transmembrane type-1" evidence="12">
    <location>
        <begin position="619"/>
        <end position="846"/>
    </location>
</feature>
<dbReference type="InterPro" id="IPR003439">
    <property type="entry name" value="ABC_transporter-like_ATP-bd"/>
</dbReference>
<dbReference type="Pfam" id="PF00664">
    <property type="entry name" value="ABC_membrane"/>
    <property type="match status" value="2"/>
</dbReference>
<dbReference type="InterPro" id="IPR003593">
    <property type="entry name" value="AAA+_ATPase"/>
</dbReference>
<dbReference type="PANTHER" id="PTHR24223">
    <property type="entry name" value="ATP-BINDING CASSETTE SUB-FAMILY C"/>
    <property type="match status" value="1"/>
</dbReference>
<feature type="transmembrane region" description="Helical" evidence="10">
    <location>
        <begin position="189"/>
        <end position="209"/>
    </location>
</feature>
<dbReference type="GO" id="GO:0005524">
    <property type="term" value="F:ATP binding"/>
    <property type="evidence" value="ECO:0007669"/>
    <property type="project" value="UniProtKB-KW"/>
</dbReference>
<name>A0AAW0V6J6_SCYPA</name>
<feature type="transmembrane region" description="Helical" evidence="10">
    <location>
        <begin position="619"/>
        <end position="645"/>
    </location>
</feature>
<dbReference type="SUPFAM" id="SSF52540">
    <property type="entry name" value="P-loop containing nucleoside triphosphate hydrolases"/>
    <property type="match status" value="2"/>
</dbReference>
<feature type="transmembrane region" description="Helical" evidence="10">
    <location>
        <begin position="547"/>
        <end position="568"/>
    </location>
</feature>
<dbReference type="AlphaFoldDB" id="A0AAW0V6J6"/>
<feature type="domain" description="ABC transporter" evidence="11">
    <location>
        <begin position="883"/>
        <end position="1116"/>
    </location>
</feature>
<feature type="transmembrane region" description="Helical" evidence="10">
    <location>
        <begin position="816"/>
        <end position="839"/>
    </location>
</feature>
<keyword evidence="14" id="KW-1185">Reference proteome</keyword>
<evidence type="ECO:0000313" key="13">
    <source>
        <dbReference type="EMBL" id="KAK8407821.1"/>
    </source>
</evidence>
<dbReference type="FunFam" id="3.40.50.300:FF:000163">
    <property type="entry name" value="Multidrug resistance-associated protein member 4"/>
    <property type="match status" value="1"/>
</dbReference>
<evidence type="ECO:0008006" key="15">
    <source>
        <dbReference type="Google" id="ProtNLM"/>
    </source>
</evidence>
<feature type="domain" description="ABC transmembrane type-1" evidence="12">
    <location>
        <begin position="1"/>
        <end position="188"/>
    </location>
</feature>
<keyword evidence="3" id="KW-0813">Transport</keyword>
<dbReference type="PROSITE" id="PS00211">
    <property type="entry name" value="ABC_TRANSPORTER_1"/>
    <property type="match status" value="2"/>
</dbReference>
<feature type="transmembrane region" description="Helical" evidence="10">
    <location>
        <begin position="790"/>
        <end position="809"/>
    </location>
</feature>
<evidence type="ECO:0000256" key="1">
    <source>
        <dbReference type="ARBA" id="ARBA00004141"/>
    </source>
</evidence>
<keyword evidence="9 10" id="KW-0472">Membrane</keyword>
<dbReference type="GO" id="GO:0016020">
    <property type="term" value="C:membrane"/>
    <property type="evidence" value="ECO:0007669"/>
    <property type="project" value="UniProtKB-SubCell"/>
</dbReference>
<gene>
    <name evidence="13" type="ORF">O3P69_002393</name>
</gene>
<keyword evidence="7" id="KW-0067">ATP-binding</keyword>
<dbReference type="InterPro" id="IPR027417">
    <property type="entry name" value="P-loop_NTPase"/>
</dbReference>
<evidence type="ECO:0000256" key="7">
    <source>
        <dbReference type="ARBA" id="ARBA00022840"/>
    </source>
</evidence>
<dbReference type="PROSITE" id="PS50893">
    <property type="entry name" value="ABC_TRANSPORTER_2"/>
    <property type="match status" value="2"/>
</dbReference>
<dbReference type="GO" id="GO:0140359">
    <property type="term" value="F:ABC-type transporter activity"/>
    <property type="evidence" value="ECO:0007669"/>
    <property type="project" value="InterPro"/>
</dbReference>
<dbReference type="InterPro" id="IPR036640">
    <property type="entry name" value="ABC1_TM_sf"/>
</dbReference>
<evidence type="ECO:0000256" key="9">
    <source>
        <dbReference type="ARBA" id="ARBA00023136"/>
    </source>
</evidence>
<comment type="caution">
    <text evidence="13">The sequence shown here is derived from an EMBL/GenBank/DDBJ whole genome shotgun (WGS) entry which is preliminary data.</text>
</comment>
<dbReference type="SUPFAM" id="SSF90123">
    <property type="entry name" value="ABC transporter transmembrane region"/>
    <property type="match status" value="2"/>
</dbReference>
<evidence type="ECO:0000256" key="6">
    <source>
        <dbReference type="ARBA" id="ARBA00022741"/>
    </source>
</evidence>
<evidence type="ECO:0000259" key="11">
    <source>
        <dbReference type="PROSITE" id="PS50893"/>
    </source>
</evidence>
<organism evidence="13 14">
    <name type="scientific">Scylla paramamosain</name>
    <name type="common">Mud crab</name>
    <dbReference type="NCBI Taxonomy" id="85552"/>
    <lineage>
        <taxon>Eukaryota</taxon>
        <taxon>Metazoa</taxon>
        <taxon>Ecdysozoa</taxon>
        <taxon>Arthropoda</taxon>
        <taxon>Crustacea</taxon>
        <taxon>Multicrustacea</taxon>
        <taxon>Malacostraca</taxon>
        <taxon>Eumalacostraca</taxon>
        <taxon>Eucarida</taxon>
        <taxon>Decapoda</taxon>
        <taxon>Pleocyemata</taxon>
        <taxon>Brachyura</taxon>
        <taxon>Eubrachyura</taxon>
        <taxon>Portunoidea</taxon>
        <taxon>Portunidae</taxon>
        <taxon>Portuninae</taxon>
        <taxon>Scylla</taxon>
    </lineage>
</organism>
<dbReference type="PANTHER" id="PTHR24223:SF456">
    <property type="entry name" value="MULTIDRUG RESISTANCE-ASSOCIATED PROTEIN LETHAL(2)03659"/>
    <property type="match status" value="1"/>
</dbReference>
<evidence type="ECO:0000256" key="2">
    <source>
        <dbReference type="ARBA" id="ARBA00009726"/>
    </source>
</evidence>
<feature type="transmembrane region" description="Helical" evidence="10">
    <location>
        <begin position="144"/>
        <end position="169"/>
    </location>
</feature>
<dbReference type="PROSITE" id="PS50929">
    <property type="entry name" value="ABC_TM1F"/>
    <property type="match status" value="2"/>
</dbReference>
<evidence type="ECO:0000256" key="5">
    <source>
        <dbReference type="ARBA" id="ARBA00022737"/>
    </source>
</evidence>
<dbReference type="FunFam" id="3.40.50.300:FF:000482">
    <property type="entry name" value="Multidrug resistance-associated protein member 4"/>
    <property type="match status" value="1"/>
</dbReference>
<accession>A0AAW0V6J6</accession>
<protein>
    <recommendedName>
        <fullName evidence="15">Multidrug resistance-associated protein 4</fullName>
    </recommendedName>
</protein>
<dbReference type="GO" id="GO:0016887">
    <property type="term" value="F:ATP hydrolysis activity"/>
    <property type="evidence" value="ECO:0007669"/>
    <property type="project" value="InterPro"/>
</dbReference>
<dbReference type="InterPro" id="IPR017871">
    <property type="entry name" value="ABC_transporter-like_CS"/>
</dbReference>
<dbReference type="InterPro" id="IPR011527">
    <property type="entry name" value="ABC1_TM_dom"/>
</dbReference>
<dbReference type="Gene3D" id="1.20.1560.10">
    <property type="entry name" value="ABC transporter type 1, transmembrane domain"/>
    <property type="match status" value="2"/>
</dbReference>
<dbReference type="SMART" id="SM00382">
    <property type="entry name" value="AAA"/>
    <property type="match status" value="2"/>
</dbReference>
<dbReference type="CDD" id="cd03244">
    <property type="entry name" value="ABCC_MRP_domain2"/>
    <property type="match status" value="1"/>
</dbReference>
<dbReference type="Gene3D" id="3.40.50.300">
    <property type="entry name" value="P-loop containing nucleotide triphosphate hydrolases"/>
    <property type="match status" value="2"/>
</dbReference>
<keyword evidence="6" id="KW-0547">Nucleotide-binding</keyword>
<comment type="subcellular location">
    <subcellularLocation>
        <location evidence="1">Membrane</location>
        <topology evidence="1">Multi-pass membrane protein</topology>
    </subcellularLocation>
</comment>
<proteinExistence type="inferred from homology"/>
<dbReference type="Proteomes" id="UP001487740">
    <property type="component" value="Unassembled WGS sequence"/>
</dbReference>
<evidence type="ECO:0000313" key="14">
    <source>
        <dbReference type="Proteomes" id="UP001487740"/>
    </source>
</evidence>
<sequence>MLRVSTRAASKTPVGQMVNMFSNDVGYFDTCSSFLCYAWIAPIQGIIALGILASELGPSCLPGFVLLVFLFPIQSLIGKGFSKVRLATAKQTDKRVRLMLEFINSIRAIKMFTWEKLFIDFLETARKYELEEIRKKNVLQSLNASIFNTLTKVMVFLCLVTYVLLGFPFQAEKVYLTVTLITSVHNSLAVYFPMAVIGAAEFYMSCLRLQSKLEMEEKDITGFIQHIKPHSKPKDCRLTVYEVTARWNCVAKENIISNVSCSVKAGDLLAIVGLVGSGKTSFLNVILGELPAHVGRVFVQGKISYASQEPWVFSGTVRENVVFCQPFNEKKYLEVIKVCALEQDLKELPNGDFSLVGEHGTALSGGQKARVNLARAIYNDADIYLLDDPLSAVDTRVGRHIFDKCIMKYLRHKVRILVTHQVQYLKEASKILVLKEGHVHAYGAYTQLVNSGIDIGSLVKEKENTSILSEEGVVKSKQDNNNIESQKITASHAEQKQNFTAPLTNGVPHECSKQIGCSNKEIKYDEEDRLSGSVNAASFTKYFKAGLGWPFLIFFLPMNSIVLIMTLGSDYFLSYWTNKEQLIAESMMNMSESNTVEETNSSFIDVTPSDDLLDRTLNIYIYSGLVIGMFVGVFLRSFFFFWACIMSSRGLHKNTLWAVIRCPMKYFDFRPAGQILNRFSKDLSVVDEKLPKELLDSLNIVLSVVGLLALYSSWSFLVALRCICLPILCDLKRIESIARSPVLTHLSVSLQGLITVRAFESQDFFMNQFDELQNFHTSVWFILSALKRGFVFSLDTISAIYICFVSLSFMGSQNTLVGNLGLAISSALSLSGMLFWGVYQTTEVQNQLISVERLLEYCDLEPEAPWEIEGKTPNTEWPEHGIISYEDVSLQYSEYEAPVLKNLTFCIKGSEKVGIVGRTGAGKSSLVSSLFRLTEPSGNIRIDSVNVKELGLRDVRGHLSIIPQDPVLFSASVRINLDPYNQISDEKLWTVLEEVQMKNIVHQMNGGLDACLAEGGTNLSVGQRQLLCLARAILKHSKILVLDEASANIDLRTDELIQELIRTKFHDCTVLTVAHRLQTIIDSDRVMVLQAGHLKEFDEPHILLQNKNSLFFNMVQQMGQNTSHQLQQIAEYAYLQKRTSLGKLKDESQ</sequence>
<reference evidence="13 14" key="1">
    <citation type="submission" date="2023-03" db="EMBL/GenBank/DDBJ databases">
        <title>High-quality genome of Scylla paramamosain provides insights in environmental adaptation.</title>
        <authorList>
            <person name="Zhang L."/>
        </authorList>
    </citation>
    <scope>NUCLEOTIDE SEQUENCE [LARGE SCALE GENOMIC DNA]</scope>
    <source>
        <strain evidence="13">LZ_2023a</strain>
        <tissue evidence="13">Muscle</tissue>
    </source>
</reference>
<evidence type="ECO:0000259" key="12">
    <source>
        <dbReference type="PROSITE" id="PS50929"/>
    </source>
</evidence>
<keyword evidence="8 10" id="KW-1133">Transmembrane helix</keyword>
<dbReference type="FunFam" id="1.20.1560.10:FF:000013">
    <property type="entry name" value="ABC transporter C family member 2"/>
    <property type="match status" value="1"/>
</dbReference>
<evidence type="ECO:0000256" key="4">
    <source>
        <dbReference type="ARBA" id="ARBA00022692"/>
    </source>
</evidence>
<dbReference type="Pfam" id="PF00005">
    <property type="entry name" value="ABC_tran"/>
    <property type="match status" value="2"/>
</dbReference>
<dbReference type="EMBL" id="JARAKH010000001">
    <property type="protein sequence ID" value="KAK8407821.1"/>
    <property type="molecule type" value="Genomic_DNA"/>
</dbReference>
<comment type="similarity">
    <text evidence="2">Belongs to the ABC transporter superfamily. ABCC family. Conjugate transporter (TC 3.A.1.208) subfamily.</text>
</comment>
<keyword evidence="5" id="KW-0677">Repeat</keyword>
<evidence type="ECO:0000256" key="3">
    <source>
        <dbReference type="ARBA" id="ARBA00022448"/>
    </source>
</evidence>
<feature type="domain" description="ABC transporter" evidence="11">
    <location>
        <begin position="238"/>
        <end position="461"/>
    </location>
</feature>
<feature type="transmembrane region" description="Helical" evidence="10">
    <location>
        <begin position="700"/>
        <end position="728"/>
    </location>
</feature>